<proteinExistence type="predicted"/>
<dbReference type="AlphaFoldDB" id="J0LH94"/>
<feature type="compositionally biased region" description="Low complexity" evidence="2">
    <location>
        <begin position="123"/>
        <end position="146"/>
    </location>
</feature>
<dbReference type="EMBL" id="JH687845">
    <property type="protein sequence ID" value="EJD37234.1"/>
    <property type="molecule type" value="Genomic_DNA"/>
</dbReference>
<dbReference type="Proteomes" id="UP000006514">
    <property type="component" value="Unassembled WGS sequence"/>
</dbReference>
<keyword evidence="4" id="KW-1185">Reference proteome</keyword>
<sequence length="306" mass="32002">MTAPHTQKAPVLRAVTLAELAPRAVEGAMVRGPTVGPALCTGASAADRRRRPEADSIEKANVEIVRLENENQQLRDIIRRHGIDLSKELEEAPRLTITVEDASQDVGMDGGVGYYPTPLTPASSDSSWSVHSPWSGSSALPSPLPSTSQPFLEVPMGAHGRTGYNSEDEGGHMGLAHAELYGNPNAMIDRQDGSQASTAMLSASSSWVGLDVPASPGGMSSLSVGLAAISFRATDRQGATDMTLSYPNAGPELLTVGPELAVQGSTHAFGFPASNFDVDAGTSMLFAGSSMNVPPVPFEGAYRNDD</sequence>
<feature type="coiled-coil region" evidence="1">
    <location>
        <begin position="57"/>
        <end position="84"/>
    </location>
</feature>
<evidence type="ECO:0000256" key="1">
    <source>
        <dbReference type="SAM" id="Coils"/>
    </source>
</evidence>
<gene>
    <name evidence="3" type="ORF">AURDEDRAFT_188145</name>
</gene>
<keyword evidence="1" id="KW-0175">Coiled coil</keyword>
<protein>
    <submittedName>
        <fullName evidence="3">Uncharacterized protein</fullName>
    </submittedName>
</protein>
<name>J0LH94_AURST</name>
<evidence type="ECO:0000313" key="3">
    <source>
        <dbReference type="EMBL" id="EJD37234.1"/>
    </source>
</evidence>
<evidence type="ECO:0000313" key="4">
    <source>
        <dbReference type="Proteomes" id="UP000006514"/>
    </source>
</evidence>
<dbReference type="InParanoid" id="J0LH94"/>
<organism evidence="3 4">
    <name type="scientific">Auricularia subglabra (strain TFB-10046 / SS5)</name>
    <name type="common">White-rot fungus</name>
    <name type="synonym">Auricularia delicata (strain TFB10046)</name>
    <dbReference type="NCBI Taxonomy" id="717982"/>
    <lineage>
        <taxon>Eukaryota</taxon>
        <taxon>Fungi</taxon>
        <taxon>Dikarya</taxon>
        <taxon>Basidiomycota</taxon>
        <taxon>Agaricomycotina</taxon>
        <taxon>Agaricomycetes</taxon>
        <taxon>Auriculariales</taxon>
        <taxon>Auriculariaceae</taxon>
        <taxon>Auricularia</taxon>
    </lineage>
</organism>
<feature type="region of interest" description="Disordered" evidence="2">
    <location>
        <begin position="121"/>
        <end position="146"/>
    </location>
</feature>
<evidence type="ECO:0000256" key="2">
    <source>
        <dbReference type="SAM" id="MobiDB-lite"/>
    </source>
</evidence>
<dbReference type="KEGG" id="adl:AURDEDRAFT_188145"/>
<accession>J0LH94</accession>
<reference evidence="4" key="1">
    <citation type="journal article" date="2012" name="Science">
        <title>The Paleozoic origin of enzymatic lignin decomposition reconstructed from 31 fungal genomes.</title>
        <authorList>
            <person name="Floudas D."/>
            <person name="Binder M."/>
            <person name="Riley R."/>
            <person name="Barry K."/>
            <person name="Blanchette R.A."/>
            <person name="Henrissat B."/>
            <person name="Martinez A.T."/>
            <person name="Otillar R."/>
            <person name="Spatafora J.W."/>
            <person name="Yadav J.S."/>
            <person name="Aerts A."/>
            <person name="Benoit I."/>
            <person name="Boyd A."/>
            <person name="Carlson A."/>
            <person name="Copeland A."/>
            <person name="Coutinho P.M."/>
            <person name="de Vries R.P."/>
            <person name="Ferreira P."/>
            <person name="Findley K."/>
            <person name="Foster B."/>
            <person name="Gaskell J."/>
            <person name="Glotzer D."/>
            <person name="Gorecki P."/>
            <person name="Heitman J."/>
            <person name="Hesse C."/>
            <person name="Hori C."/>
            <person name="Igarashi K."/>
            <person name="Jurgens J.A."/>
            <person name="Kallen N."/>
            <person name="Kersten P."/>
            <person name="Kohler A."/>
            <person name="Kuees U."/>
            <person name="Kumar T.K.A."/>
            <person name="Kuo A."/>
            <person name="LaButti K."/>
            <person name="Larrondo L.F."/>
            <person name="Lindquist E."/>
            <person name="Ling A."/>
            <person name="Lombard V."/>
            <person name="Lucas S."/>
            <person name="Lundell T."/>
            <person name="Martin R."/>
            <person name="McLaughlin D.J."/>
            <person name="Morgenstern I."/>
            <person name="Morin E."/>
            <person name="Murat C."/>
            <person name="Nagy L.G."/>
            <person name="Nolan M."/>
            <person name="Ohm R.A."/>
            <person name="Patyshakuliyeva A."/>
            <person name="Rokas A."/>
            <person name="Ruiz-Duenas F.J."/>
            <person name="Sabat G."/>
            <person name="Salamov A."/>
            <person name="Samejima M."/>
            <person name="Schmutz J."/>
            <person name="Slot J.C."/>
            <person name="St John F."/>
            <person name="Stenlid J."/>
            <person name="Sun H."/>
            <person name="Sun S."/>
            <person name="Syed K."/>
            <person name="Tsang A."/>
            <person name="Wiebenga A."/>
            <person name="Young D."/>
            <person name="Pisabarro A."/>
            <person name="Eastwood D.C."/>
            <person name="Martin F."/>
            <person name="Cullen D."/>
            <person name="Grigoriev I.V."/>
            <person name="Hibbett D.S."/>
        </authorList>
    </citation>
    <scope>NUCLEOTIDE SEQUENCE [LARGE SCALE GENOMIC DNA]</scope>
    <source>
        <strain evidence="4">TFB10046</strain>
    </source>
</reference>